<gene>
    <name evidence="10" type="ORF">OC842_000890</name>
</gene>
<feature type="compositionally biased region" description="Low complexity" evidence="9">
    <location>
        <begin position="36"/>
        <end position="54"/>
    </location>
</feature>
<dbReference type="InterPro" id="IPR024111">
    <property type="entry name" value="PEX5/PEX5L"/>
</dbReference>
<comment type="caution">
    <text evidence="10">The sequence shown here is derived from an EMBL/GenBank/DDBJ whole genome shotgun (WGS) entry which is preliminary data.</text>
</comment>
<comment type="similarity">
    <text evidence="3">Belongs to the peroxisomal targeting signal receptor family.</text>
</comment>
<dbReference type="GO" id="GO:0016560">
    <property type="term" value="P:protein import into peroxisome matrix, docking"/>
    <property type="evidence" value="ECO:0007669"/>
    <property type="project" value="TreeGrafter"/>
</dbReference>
<feature type="region of interest" description="Disordered" evidence="9">
    <location>
        <begin position="118"/>
        <end position="137"/>
    </location>
</feature>
<dbReference type="PROSITE" id="PS50005">
    <property type="entry name" value="TPR"/>
    <property type="match status" value="3"/>
</dbReference>
<feature type="compositionally biased region" description="Basic and acidic residues" evidence="9">
    <location>
        <begin position="724"/>
        <end position="733"/>
    </location>
</feature>
<evidence type="ECO:0000256" key="7">
    <source>
        <dbReference type="ARBA" id="ARBA00023140"/>
    </source>
</evidence>
<evidence type="ECO:0000256" key="4">
    <source>
        <dbReference type="ARBA" id="ARBA00022490"/>
    </source>
</evidence>
<evidence type="ECO:0000256" key="3">
    <source>
        <dbReference type="ARBA" id="ARBA00005348"/>
    </source>
</evidence>
<feature type="compositionally biased region" description="Low complexity" evidence="9">
    <location>
        <begin position="127"/>
        <end position="137"/>
    </location>
</feature>
<dbReference type="EMBL" id="JAPDMQ010000028">
    <property type="protein sequence ID" value="KAK0539618.1"/>
    <property type="molecule type" value="Genomic_DNA"/>
</dbReference>
<proteinExistence type="inferred from homology"/>
<keyword evidence="5" id="KW-0677">Repeat</keyword>
<evidence type="ECO:0000256" key="2">
    <source>
        <dbReference type="ARBA" id="ARBA00004496"/>
    </source>
</evidence>
<dbReference type="PANTHER" id="PTHR10130:SF0">
    <property type="entry name" value="GH08708P"/>
    <property type="match status" value="1"/>
</dbReference>
<feature type="compositionally biased region" description="Basic and acidic residues" evidence="9">
    <location>
        <begin position="512"/>
        <end position="526"/>
    </location>
</feature>
<dbReference type="AlphaFoldDB" id="A0AAN6GHD8"/>
<organism evidence="10 11">
    <name type="scientific">Tilletia horrida</name>
    <dbReference type="NCBI Taxonomy" id="155126"/>
    <lineage>
        <taxon>Eukaryota</taxon>
        <taxon>Fungi</taxon>
        <taxon>Dikarya</taxon>
        <taxon>Basidiomycota</taxon>
        <taxon>Ustilaginomycotina</taxon>
        <taxon>Exobasidiomycetes</taxon>
        <taxon>Tilletiales</taxon>
        <taxon>Tilletiaceae</taxon>
        <taxon>Tilletia</taxon>
    </lineage>
</organism>
<dbReference type="InterPro" id="IPR013105">
    <property type="entry name" value="TPR_2"/>
</dbReference>
<dbReference type="Pfam" id="PF07719">
    <property type="entry name" value="TPR_2"/>
    <property type="match status" value="1"/>
</dbReference>
<feature type="region of interest" description="Disordered" evidence="9">
    <location>
        <begin position="237"/>
        <end position="265"/>
    </location>
</feature>
<evidence type="ECO:0000256" key="9">
    <source>
        <dbReference type="SAM" id="MobiDB-lite"/>
    </source>
</evidence>
<protein>
    <recommendedName>
        <fullName evidence="12">Peroxin-5</fullName>
    </recommendedName>
</protein>
<dbReference type="InterPro" id="IPR019734">
    <property type="entry name" value="TPR_rpt"/>
</dbReference>
<feature type="compositionally biased region" description="Gly residues" evidence="9">
    <location>
        <begin position="1"/>
        <end position="10"/>
    </location>
</feature>
<dbReference type="GO" id="GO:0005829">
    <property type="term" value="C:cytosol"/>
    <property type="evidence" value="ECO:0007669"/>
    <property type="project" value="TreeGrafter"/>
</dbReference>
<evidence type="ECO:0000313" key="11">
    <source>
        <dbReference type="Proteomes" id="UP001176521"/>
    </source>
</evidence>
<dbReference type="SUPFAM" id="SSF48452">
    <property type="entry name" value="TPR-like"/>
    <property type="match status" value="1"/>
</dbReference>
<sequence>MSFLAGGGAECGPSNALATLGKRLGQDNGLQRDRYGPAAGSSSSAGGAAAGPAGMRTQSSAQGRANTAAFFDVSGPRGPMPYDMSPLQQALPHHLHQQGLPADAQRAAFESSFRNAPPPLQQQMGRPAAASSGTMSAATPAWAQDFLQSGLQHSPQPAQQQVQTPTAASAMQRPIYSPQFAGAMGAGAIHWQSGSHFPGMQGGFHADSPHAAVHAAHQTQKQTTSEPAWATAFAEFDQQQQHEDVAQAEQQPQTEEPQQQQRPLNTIEDADELAQTAGRLMETIAHEEDTKFKQSRFLDLMRRLRDREAGIEGTDIVAKDPSAAAPLQHDVKGKGRAMPDTAIEEYQTRLRQQYQPSQRGMDLAGPAAMRAPSADAMAEMNAMWAEEDAVRERNAMRQGAFVGDAGDVAARMAEDDAAQREFERYQRLGAQIPGSHMADWSEPLGAEDIVGTGTAADAYTSYAPRPSGAFEELRRAAMREPLVQHPHPHAESSRQGEAAAEQRMQEEEEEEGAIKSTDDFVGRKWEGPTGRGRPGHQMNEWDALQRDWDEFEATSMGIRPVQAEPLNKPRSPSFSQFTSTQPQPYRFAPNNPYAGRTRHHLAHWDGLHKSYTTPAQHAGGLEDSVLEREAAVQDDPTNAQAWYDLGVKQQENEREGLAISALHRAVQLDPKLQGAWLALAVSYTNENDRPAALEAIVRWMDSVGEYADVLAAHRAAIDAADSYAQRDRQKPPRDGTLSPISDSGSAYSAYSPDGLSASAKHQRVTEALIALARHGSAQGKVDADVQVALGVLFNASEDYDKAVDCFGAALSVRPEDWLLYNRLGATLSNSGRSDEAIKYYHHALSLQPEFVRCHFNLSISYLNLKMYRETAQHIYTALNLQRAESASNNPASATTAEMKQQLGGEREGGVASSSLWETFRVSLELLNRPDLARLCAQRDIDLFDPNDFVDPEHEMAEA</sequence>
<feature type="compositionally biased region" description="Low complexity" evidence="9">
    <location>
        <begin position="247"/>
        <end position="261"/>
    </location>
</feature>
<feature type="compositionally biased region" description="Polar residues" evidence="9">
    <location>
        <begin position="570"/>
        <end position="583"/>
    </location>
</feature>
<keyword evidence="6 8" id="KW-0802">TPR repeat</keyword>
<keyword evidence="7" id="KW-0576">Peroxisome</keyword>
<evidence type="ECO:0000256" key="6">
    <source>
        <dbReference type="ARBA" id="ARBA00022803"/>
    </source>
</evidence>
<feature type="region of interest" description="Disordered" evidence="9">
    <location>
        <begin position="722"/>
        <end position="745"/>
    </location>
</feature>
<comment type="subcellular location">
    <subcellularLocation>
        <location evidence="2">Cytoplasm</location>
    </subcellularLocation>
    <subcellularLocation>
        <location evidence="1">Peroxisome</location>
    </subcellularLocation>
</comment>
<feature type="compositionally biased region" description="Low complexity" evidence="9">
    <location>
        <begin position="886"/>
        <end position="897"/>
    </location>
</feature>
<evidence type="ECO:0008006" key="12">
    <source>
        <dbReference type="Google" id="ProtNLM"/>
    </source>
</evidence>
<evidence type="ECO:0000256" key="1">
    <source>
        <dbReference type="ARBA" id="ARBA00004275"/>
    </source>
</evidence>
<dbReference type="Proteomes" id="UP001176521">
    <property type="component" value="Unassembled WGS sequence"/>
</dbReference>
<evidence type="ECO:0000313" key="10">
    <source>
        <dbReference type="EMBL" id="KAK0539618.1"/>
    </source>
</evidence>
<feature type="region of interest" description="Disordered" evidence="9">
    <location>
        <begin position="886"/>
        <end position="906"/>
    </location>
</feature>
<dbReference type="GO" id="GO:0005778">
    <property type="term" value="C:peroxisomal membrane"/>
    <property type="evidence" value="ECO:0007669"/>
    <property type="project" value="TreeGrafter"/>
</dbReference>
<dbReference type="PANTHER" id="PTHR10130">
    <property type="entry name" value="PEROXISOMAL TARGETING SIGNAL 1 RECEPTOR PEX5"/>
    <property type="match status" value="1"/>
</dbReference>
<keyword evidence="11" id="KW-1185">Reference proteome</keyword>
<feature type="repeat" description="TPR" evidence="8">
    <location>
        <begin position="817"/>
        <end position="850"/>
    </location>
</feature>
<dbReference type="Gene3D" id="1.25.40.10">
    <property type="entry name" value="Tetratricopeptide repeat domain"/>
    <property type="match status" value="1"/>
</dbReference>
<name>A0AAN6GHD8_9BASI</name>
<dbReference type="GO" id="GO:0005052">
    <property type="term" value="F:peroxisome matrix targeting signal-1 binding"/>
    <property type="evidence" value="ECO:0007669"/>
    <property type="project" value="TreeGrafter"/>
</dbReference>
<feature type="repeat" description="TPR" evidence="8">
    <location>
        <begin position="639"/>
        <end position="672"/>
    </location>
</feature>
<feature type="region of interest" description="Disordered" evidence="9">
    <location>
        <begin position="1"/>
        <end position="64"/>
    </location>
</feature>
<evidence type="ECO:0000256" key="5">
    <source>
        <dbReference type="ARBA" id="ARBA00022737"/>
    </source>
</evidence>
<feature type="region of interest" description="Disordered" evidence="9">
    <location>
        <begin position="484"/>
        <end position="538"/>
    </location>
</feature>
<feature type="region of interest" description="Disordered" evidence="9">
    <location>
        <begin position="563"/>
        <end position="586"/>
    </location>
</feature>
<reference evidence="10" key="1">
    <citation type="journal article" date="2023" name="PhytoFront">
        <title>Draft Genome Resources of Seven Strains of Tilletia horrida, Causal Agent of Kernel Smut of Rice.</title>
        <authorList>
            <person name="Khanal S."/>
            <person name="Antony Babu S."/>
            <person name="Zhou X.G."/>
        </authorList>
    </citation>
    <scope>NUCLEOTIDE SEQUENCE</scope>
    <source>
        <strain evidence="10">TX3</strain>
    </source>
</reference>
<keyword evidence="4" id="KW-0963">Cytoplasm</keyword>
<dbReference type="SMART" id="SM00028">
    <property type="entry name" value="TPR"/>
    <property type="match status" value="4"/>
</dbReference>
<evidence type="ECO:0000256" key="8">
    <source>
        <dbReference type="PROSITE-ProRule" id="PRU00339"/>
    </source>
</evidence>
<dbReference type="InterPro" id="IPR011990">
    <property type="entry name" value="TPR-like_helical_dom_sf"/>
</dbReference>
<accession>A0AAN6GHD8</accession>
<feature type="repeat" description="TPR" evidence="8">
    <location>
        <begin position="783"/>
        <end position="816"/>
    </location>
</feature>